<name>A0A917BYV2_9HYPH</name>
<comment type="caution">
    <text evidence="2">The sequence shown here is derived from an EMBL/GenBank/DDBJ whole genome shotgun (WGS) entry which is preliminary data.</text>
</comment>
<protein>
    <recommendedName>
        <fullName evidence="4">Copper resistance protein D domain-containing protein</fullName>
    </recommendedName>
</protein>
<evidence type="ECO:0000256" key="1">
    <source>
        <dbReference type="SAM" id="Phobius"/>
    </source>
</evidence>
<feature type="transmembrane region" description="Helical" evidence="1">
    <location>
        <begin position="84"/>
        <end position="105"/>
    </location>
</feature>
<dbReference type="AlphaFoldDB" id="A0A917BYV2"/>
<reference evidence="2" key="1">
    <citation type="journal article" date="2014" name="Int. J. Syst. Evol. Microbiol.">
        <title>Complete genome sequence of Corynebacterium casei LMG S-19264T (=DSM 44701T), isolated from a smear-ripened cheese.</title>
        <authorList>
            <consortium name="US DOE Joint Genome Institute (JGI-PGF)"/>
            <person name="Walter F."/>
            <person name="Albersmeier A."/>
            <person name="Kalinowski J."/>
            <person name="Ruckert C."/>
        </authorList>
    </citation>
    <scope>NUCLEOTIDE SEQUENCE</scope>
    <source>
        <strain evidence="2">CCM 7897</strain>
    </source>
</reference>
<dbReference type="RefSeq" id="WP_188578113.1">
    <property type="nucleotide sequence ID" value="NZ_BMCT01000002.1"/>
</dbReference>
<gene>
    <name evidence="2" type="ORF">GCM10007301_20650</name>
</gene>
<proteinExistence type="predicted"/>
<feature type="transmembrane region" description="Helical" evidence="1">
    <location>
        <begin position="12"/>
        <end position="33"/>
    </location>
</feature>
<accession>A0A917BYV2</accession>
<feature type="transmembrane region" description="Helical" evidence="1">
    <location>
        <begin position="134"/>
        <end position="154"/>
    </location>
</feature>
<keyword evidence="3" id="KW-1185">Reference proteome</keyword>
<evidence type="ECO:0000313" key="2">
    <source>
        <dbReference type="EMBL" id="GGF60757.1"/>
    </source>
</evidence>
<organism evidence="2 3">
    <name type="scientific">Azorhizobium oxalatiphilum</name>
    <dbReference type="NCBI Taxonomy" id="980631"/>
    <lineage>
        <taxon>Bacteria</taxon>
        <taxon>Pseudomonadati</taxon>
        <taxon>Pseudomonadota</taxon>
        <taxon>Alphaproteobacteria</taxon>
        <taxon>Hyphomicrobiales</taxon>
        <taxon>Xanthobacteraceae</taxon>
        <taxon>Azorhizobium</taxon>
    </lineage>
</organism>
<sequence length="156" mass="17393">MDDITLARAFHVLTVLHWIGGLAFVTLVVLPLSRMMPGAQGVALFETVEARFSGQVRWSVPLAGLTGLWMTLRMDLWARFQDPAFWWMHAMLALWAAFMLLLFVIEPLLHHRIAALALAAPVPVLRRISLLHRVLLTVTALTVFSAVAGAHGLFLF</sequence>
<keyword evidence="1" id="KW-0812">Transmembrane</keyword>
<dbReference type="EMBL" id="BMCT01000002">
    <property type="protein sequence ID" value="GGF60757.1"/>
    <property type="molecule type" value="Genomic_DNA"/>
</dbReference>
<feature type="transmembrane region" description="Helical" evidence="1">
    <location>
        <begin position="54"/>
        <end position="72"/>
    </location>
</feature>
<dbReference type="Proteomes" id="UP000606044">
    <property type="component" value="Unassembled WGS sequence"/>
</dbReference>
<evidence type="ECO:0000313" key="3">
    <source>
        <dbReference type="Proteomes" id="UP000606044"/>
    </source>
</evidence>
<keyword evidence="1" id="KW-1133">Transmembrane helix</keyword>
<evidence type="ECO:0008006" key="4">
    <source>
        <dbReference type="Google" id="ProtNLM"/>
    </source>
</evidence>
<reference evidence="2" key="2">
    <citation type="submission" date="2020-09" db="EMBL/GenBank/DDBJ databases">
        <authorList>
            <person name="Sun Q."/>
            <person name="Sedlacek I."/>
        </authorList>
    </citation>
    <scope>NUCLEOTIDE SEQUENCE</scope>
    <source>
        <strain evidence="2">CCM 7897</strain>
    </source>
</reference>
<keyword evidence="1" id="KW-0472">Membrane</keyword>